<evidence type="ECO:0000313" key="2">
    <source>
        <dbReference type="EMBL" id="CAD8497718.1"/>
    </source>
</evidence>
<dbReference type="EMBL" id="HBEO01026469">
    <property type="protein sequence ID" value="CAD8497718.1"/>
    <property type="molecule type" value="Transcribed_RNA"/>
</dbReference>
<feature type="region of interest" description="Disordered" evidence="1">
    <location>
        <begin position="58"/>
        <end position="91"/>
    </location>
</feature>
<organism evidence="2">
    <name type="scientific">Hanusia phi</name>
    <dbReference type="NCBI Taxonomy" id="3032"/>
    <lineage>
        <taxon>Eukaryota</taxon>
        <taxon>Cryptophyceae</taxon>
        <taxon>Pyrenomonadales</taxon>
        <taxon>Geminigeraceae</taxon>
        <taxon>Hanusia</taxon>
    </lineage>
</organism>
<dbReference type="Gene3D" id="1.10.260.100">
    <property type="match status" value="2"/>
</dbReference>
<dbReference type="AlphaFoldDB" id="A0A7S0F1J8"/>
<feature type="compositionally biased region" description="Basic and acidic residues" evidence="1">
    <location>
        <begin position="67"/>
        <end position="77"/>
    </location>
</feature>
<proteinExistence type="predicted"/>
<gene>
    <name evidence="2" type="ORF">HPHI1048_LOCUS17822</name>
</gene>
<evidence type="ECO:0008006" key="3">
    <source>
        <dbReference type="Google" id="ProtNLM"/>
    </source>
</evidence>
<sequence length="331" mass="37107">MHVKIGGLQNAKQYNGRTGVVIDQDKVTGKYGVELEKDKKQIKVKAENLEVLESFGGLKGGFLGSEKSSEQPKQREDDGIEVIKPQPRKDGVLDGLKSIQMQNKDVPEWMQANEDLLHEVESDAELASAVNNQKLITAIDEIAKDPSAWSKYQHDEEVKKYFAKMMGLFGKRYEKYEEQTNAKEKKEKSSKTSVVEELLCQDAKPNLHTAGKSLIQEINGDSADAAKTKTATKRNPRKGTTDYSKWDQIDSDEEEEQITTSFSSMFGPKVDKNDGRVKDALSDLKVQQVMRLLNTTSDEAVIQKMLQDKEVAEKIQLLMRAGVVDIKPPSK</sequence>
<name>A0A7S0F1J8_9CRYP</name>
<evidence type="ECO:0000256" key="1">
    <source>
        <dbReference type="SAM" id="MobiDB-lite"/>
    </source>
</evidence>
<protein>
    <recommendedName>
        <fullName evidence="3">STI1/HOP DP domain-containing protein</fullName>
    </recommendedName>
</protein>
<accession>A0A7S0F1J8</accession>
<feature type="region of interest" description="Disordered" evidence="1">
    <location>
        <begin position="225"/>
        <end position="274"/>
    </location>
</feature>
<reference evidence="2" key="1">
    <citation type="submission" date="2021-01" db="EMBL/GenBank/DDBJ databases">
        <authorList>
            <person name="Corre E."/>
            <person name="Pelletier E."/>
            <person name="Niang G."/>
            <person name="Scheremetjew M."/>
            <person name="Finn R."/>
            <person name="Kale V."/>
            <person name="Holt S."/>
            <person name="Cochrane G."/>
            <person name="Meng A."/>
            <person name="Brown T."/>
            <person name="Cohen L."/>
        </authorList>
    </citation>
    <scope>NUCLEOTIDE SEQUENCE</scope>
    <source>
        <strain evidence="2">CCMP325</strain>
    </source>
</reference>